<keyword evidence="8" id="KW-0146">Chitin degradation</keyword>
<dbReference type="PROSITE" id="PS00774">
    <property type="entry name" value="CHITINASE_19_2"/>
    <property type="match status" value="1"/>
</dbReference>
<evidence type="ECO:0000256" key="1">
    <source>
        <dbReference type="ARBA" id="ARBA00000822"/>
    </source>
</evidence>
<keyword evidence="16" id="KW-1185">Reference proteome</keyword>
<dbReference type="GeneID" id="116214454"/>
<dbReference type="GO" id="GO:0006032">
    <property type="term" value="P:chitin catabolic process"/>
    <property type="evidence" value="ECO:0007669"/>
    <property type="project" value="UniProtKB-KW"/>
</dbReference>
<evidence type="ECO:0000256" key="2">
    <source>
        <dbReference type="ARBA" id="ARBA00009373"/>
    </source>
</evidence>
<dbReference type="SMART" id="SM00270">
    <property type="entry name" value="ChtBD1"/>
    <property type="match status" value="1"/>
</dbReference>
<evidence type="ECO:0000256" key="12">
    <source>
        <dbReference type="ARBA" id="ARBA00023326"/>
    </source>
</evidence>
<dbReference type="PROSITE" id="PS50941">
    <property type="entry name" value="CHIT_BIND_I_2"/>
    <property type="match status" value="1"/>
</dbReference>
<name>A0A6P8E6W4_PUNGR</name>
<sequence>MAPLKIKENVKDQRGAHFHNERARPIGLTSPSNDRSSQQTVDSDHYKYQTFPFRHSHNQTKHHWIYPLNMRNILLTIALVGFLAGALSSRAAAQNCGCASDQCCSQWGYCGTGNDYCGTGCKSGPCYAAPATNTVSVPDIVTDEFFNGIIAQAADSCVGKSFYSRQAFLDALESYPQFGRTGSVDDSKREIAAFFGQVTHETGHFCYIEEIDGPSKDYCDENNTQYPCNPSKGYYGRGPIQLSWNFNYGPAGESIGFDGLNAPEKVADDPVISFRTALWYWMEHVHSVLGRGFGATIRAINGALECDGKNPETVQRRVGYYTQYCQQLGVDPGDNLTC</sequence>
<protein>
    <recommendedName>
        <fullName evidence="3">chitinase</fullName>
        <ecNumber evidence="3">3.2.1.14</ecNumber>
    </recommendedName>
</protein>
<evidence type="ECO:0000256" key="6">
    <source>
        <dbReference type="ARBA" id="ARBA00022801"/>
    </source>
</evidence>
<evidence type="ECO:0000256" key="14">
    <source>
        <dbReference type="SAM" id="MobiDB-lite"/>
    </source>
</evidence>
<dbReference type="Gene3D" id="3.30.60.10">
    <property type="entry name" value="Endochitinase-like"/>
    <property type="match status" value="1"/>
</dbReference>
<dbReference type="Gene3D" id="3.30.20.10">
    <property type="entry name" value="Endochitinase, domain 2"/>
    <property type="match status" value="1"/>
</dbReference>
<feature type="compositionally biased region" description="Polar residues" evidence="14">
    <location>
        <begin position="29"/>
        <end position="41"/>
    </location>
</feature>
<organism evidence="16 17">
    <name type="scientific">Punica granatum</name>
    <name type="common">Pomegranate</name>
    <dbReference type="NCBI Taxonomy" id="22663"/>
    <lineage>
        <taxon>Eukaryota</taxon>
        <taxon>Viridiplantae</taxon>
        <taxon>Streptophyta</taxon>
        <taxon>Embryophyta</taxon>
        <taxon>Tracheophyta</taxon>
        <taxon>Spermatophyta</taxon>
        <taxon>Magnoliopsida</taxon>
        <taxon>eudicotyledons</taxon>
        <taxon>Gunneridae</taxon>
        <taxon>Pentapetalae</taxon>
        <taxon>rosids</taxon>
        <taxon>malvids</taxon>
        <taxon>Myrtales</taxon>
        <taxon>Lythraceae</taxon>
        <taxon>Punica</taxon>
    </lineage>
</organism>
<keyword evidence="5" id="KW-0732">Signal</keyword>
<keyword evidence="11" id="KW-0326">Glycosidase</keyword>
<dbReference type="InterPro" id="IPR018371">
    <property type="entry name" value="Chitin-binding_1_CS"/>
</dbReference>
<keyword evidence="6" id="KW-0378">Hydrolase</keyword>
<dbReference type="InterPro" id="IPR036861">
    <property type="entry name" value="Endochitinase-like_sf"/>
</dbReference>
<evidence type="ECO:0000256" key="7">
    <source>
        <dbReference type="ARBA" id="ARBA00022821"/>
    </source>
</evidence>
<keyword evidence="9 13" id="KW-1015">Disulfide bond</keyword>
<dbReference type="FunFam" id="3.30.20.10:FF:000001">
    <property type="entry name" value="Endochitinase (Chitinase)"/>
    <property type="match status" value="1"/>
</dbReference>
<dbReference type="GO" id="GO:0008843">
    <property type="term" value="F:endochitinase activity"/>
    <property type="evidence" value="ECO:0007669"/>
    <property type="project" value="UniProtKB-EC"/>
</dbReference>
<dbReference type="GO" id="GO:0016998">
    <property type="term" value="P:cell wall macromolecule catabolic process"/>
    <property type="evidence" value="ECO:0007669"/>
    <property type="project" value="InterPro"/>
</dbReference>
<dbReference type="GO" id="GO:0008061">
    <property type="term" value="F:chitin binding"/>
    <property type="evidence" value="ECO:0007669"/>
    <property type="project" value="UniProtKB-UniRule"/>
</dbReference>
<evidence type="ECO:0000259" key="15">
    <source>
        <dbReference type="PROSITE" id="PS50941"/>
    </source>
</evidence>
<feature type="disulfide bond" evidence="13">
    <location>
        <begin position="98"/>
        <end position="110"/>
    </location>
</feature>
<dbReference type="OrthoDB" id="5985073at2759"/>
<feature type="disulfide bond" evidence="13">
    <location>
        <begin position="103"/>
        <end position="117"/>
    </location>
</feature>
<dbReference type="GO" id="GO:0006952">
    <property type="term" value="P:defense response"/>
    <property type="evidence" value="ECO:0007669"/>
    <property type="project" value="UniProtKB-KW"/>
</dbReference>
<dbReference type="PANTHER" id="PTHR22595:SF193">
    <property type="entry name" value="ENDOCHITINASE EP3"/>
    <property type="match status" value="1"/>
</dbReference>
<evidence type="ECO:0000313" key="17">
    <source>
        <dbReference type="RefSeq" id="XP_031405717.1"/>
    </source>
</evidence>
<dbReference type="RefSeq" id="XP_031405717.1">
    <property type="nucleotide sequence ID" value="XM_031549857.1"/>
</dbReference>
<dbReference type="SUPFAM" id="SSF53955">
    <property type="entry name" value="Lysozyme-like"/>
    <property type="match status" value="1"/>
</dbReference>
<dbReference type="FunFam" id="1.10.530.10:FF:000052">
    <property type="entry name" value="Endochitinase PR4"/>
    <property type="match status" value="1"/>
</dbReference>
<dbReference type="GO" id="GO:0000272">
    <property type="term" value="P:polysaccharide catabolic process"/>
    <property type="evidence" value="ECO:0007669"/>
    <property type="project" value="UniProtKB-KW"/>
</dbReference>
<keyword evidence="7" id="KW-0611">Plant defense</keyword>
<keyword evidence="12" id="KW-0624">Polysaccharide degradation</keyword>
<dbReference type="AlphaFoldDB" id="A0A6P8E6W4"/>
<proteinExistence type="inferred from homology"/>
<evidence type="ECO:0000256" key="11">
    <source>
        <dbReference type="ARBA" id="ARBA00023295"/>
    </source>
</evidence>
<evidence type="ECO:0000256" key="8">
    <source>
        <dbReference type="ARBA" id="ARBA00023024"/>
    </source>
</evidence>
<dbReference type="Gene3D" id="1.10.530.10">
    <property type="match status" value="1"/>
</dbReference>
<evidence type="ECO:0000256" key="10">
    <source>
        <dbReference type="ARBA" id="ARBA00023277"/>
    </source>
</evidence>
<dbReference type="Pfam" id="PF00182">
    <property type="entry name" value="Glyco_hydro_19"/>
    <property type="match status" value="2"/>
</dbReference>
<keyword evidence="4 13" id="KW-0147">Chitin-binding</keyword>
<dbReference type="InterPro" id="IPR000726">
    <property type="entry name" value="Glyco_hydro_19_cat"/>
</dbReference>
<dbReference type="FunFam" id="3.30.60.10:FF:000003">
    <property type="entry name" value="Class IV chitinase"/>
    <property type="match status" value="1"/>
</dbReference>
<feature type="region of interest" description="Disordered" evidence="14">
    <location>
        <begin position="10"/>
        <end position="41"/>
    </location>
</feature>
<evidence type="ECO:0000256" key="13">
    <source>
        <dbReference type="PROSITE-ProRule" id="PRU00261"/>
    </source>
</evidence>
<gene>
    <name evidence="17" type="primary">LOC116214454</name>
</gene>
<dbReference type="PROSITE" id="PS00773">
    <property type="entry name" value="CHITINASE_19_1"/>
    <property type="match status" value="1"/>
</dbReference>
<dbReference type="EC" id="3.2.1.14" evidence="3"/>
<evidence type="ECO:0000256" key="5">
    <source>
        <dbReference type="ARBA" id="ARBA00022729"/>
    </source>
</evidence>
<evidence type="ECO:0000313" key="16">
    <source>
        <dbReference type="Proteomes" id="UP000515151"/>
    </source>
</evidence>
<comment type="similarity">
    <text evidence="2">Belongs to the glycosyl hydrolase 19 family. Chitinase class I subfamily.</text>
</comment>
<dbReference type="Pfam" id="PF00187">
    <property type="entry name" value="Chitin_bind_1"/>
    <property type="match status" value="1"/>
</dbReference>
<dbReference type="InterPro" id="IPR023346">
    <property type="entry name" value="Lysozyme-like_dom_sf"/>
</dbReference>
<keyword evidence="10" id="KW-0119">Carbohydrate metabolism</keyword>
<evidence type="ECO:0000256" key="4">
    <source>
        <dbReference type="ARBA" id="ARBA00022669"/>
    </source>
</evidence>
<evidence type="ECO:0000256" key="3">
    <source>
        <dbReference type="ARBA" id="ARBA00012729"/>
    </source>
</evidence>
<dbReference type="SUPFAM" id="SSF57016">
    <property type="entry name" value="Plant lectins/antimicrobial peptides"/>
    <property type="match status" value="1"/>
</dbReference>
<dbReference type="Proteomes" id="UP000515151">
    <property type="component" value="Chromosome 7"/>
</dbReference>
<comment type="catalytic activity">
    <reaction evidence="1">
        <text>Random endo-hydrolysis of N-acetyl-beta-D-glucosaminide (1-&gt;4)-beta-linkages in chitin and chitodextrins.</text>
        <dbReference type="EC" id="3.2.1.14"/>
    </reaction>
</comment>
<accession>A0A6P8E6W4</accession>
<reference evidence="17" key="2">
    <citation type="submission" date="2025-08" db="UniProtKB">
        <authorList>
            <consortium name="RefSeq"/>
        </authorList>
    </citation>
    <scope>IDENTIFICATION</scope>
    <source>
        <tissue evidence="17">Leaf</tissue>
    </source>
</reference>
<evidence type="ECO:0000256" key="9">
    <source>
        <dbReference type="ARBA" id="ARBA00023157"/>
    </source>
</evidence>
<dbReference type="CDD" id="cd00035">
    <property type="entry name" value="ChtBD1"/>
    <property type="match status" value="1"/>
</dbReference>
<feature type="domain" description="Chitin-binding type-1" evidence="15">
    <location>
        <begin position="93"/>
        <end position="128"/>
    </location>
</feature>
<dbReference type="CDD" id="cd00325">
    <property type="entry name" value="chitinase_GH19"/>
    <property type="match status" value="1"/>
</dbReference>
<dbReference type="InterPro" id="IPR001002">
    <property type="entry name" value="Chitin-bd_1"/>
</dbReference>
<reference evidence="16" key="1">
    <citation type="journal article" date="2020" name="Plant Biotechnol. J.">
        <title>The pomegranate (Punica granatum L.) draft genome dissects genetic divergence between soft- and hard-seeded cultivars.</title>
        <authorList>
            <person name="Luo X."/>
            <person name="Li H."/>
            <person name="Wu Z."/>
            <person name="Yao W."/>
            <person name="Zhao P."/>
            <person name="Cao D."/>
            <person name="Yu H."/>
            <person name="Li K."/>
            <person name="Poudel K."/>
            <person name="Zhao D."/>
            <person name="Zhang F."/>
            <person name="Xia X."/>
            <person name="Chen L."/>
            <person name="Wang Q."/>
            <person name="Jing D."/>
            <person name="Cao S."/>
        </authorList>
    </citation>
    <scope>NUCLEOTIDE SEQUENCE [LARGE SCALE GENOMIC DNA]</scope>
    <source>
        <strain evidence="16">cv. Tunisia</strain>
    </source>
</reference>
<dbReference type="PANTHER" id="PTHR22595">
    <property type="entry name" value="CHITINASE-RELATED"/>
    <property type="match status" value="1"/>
</dbReference>
<comment type="caution">
    <text evidence="13">Lacks conserved residue(s) required for the propagation of feature annotation.</text>
</comment>
<dbReference type="PROSITE" id="PS00026">
    <property type="entry name" value="CHIT_BIND_I_1"/>
    <property type="match status" value="1"/>
</dbReference>
<feature type="compositionally biased region" description="Basic and acidic residues" evidence="14">
    <location>
        <begin position="10"/>
        <end position="24"/>
    </location>
</feature>